<dbReference type="EMBL" id="MRZV01000040">
    <property type="protein sequence ID" value="PIK61097.1"/>
    <property type="molecule type" value="Genomic_DNA"/>
</dbReference>
<dbReference type="PANTHER" id="PTHR31513">
    <property type="entry name" value="EPHRIN TYPE-B RECEPTOR"/>
    <property type="match status" value="1"/>
</dbReference>
<protein>
    <submittedName>
        <fullName evidence="2">Uncharacterized protein</fullName>
    </submittedName>
</protein>
<evidence type="ECO:0000313" key="3">
    <source>
        <dbReference type="Proteomes" id="UP000230750"/>
    </source>
</evidence>
<gene>
    <name evidence="2" type="ORF">BSL78_01922</name>
</gene>
<dbReference type="AlphaFoldDB" id="A0A2G8LLF5"/>
<sequence length="464" mass="48766">MIKNALSVEINGILSADGDFASDGVSGGGSGGSINIQTKKINGSGLISATGGRSSSTGGGGGSGGRISIRAPTNTFQGNTRAYGGYITGQLVTLSDPAPYSPSRISSGQYQSVTFTSAKPLYAISIKGCASYNECRYNKNNRPQYVQSYYLRVDDGSGVYKDYKETPLGPRVYFSANSDGVTTVTNYFHAPITVKRLLIVPHSYYKYKYMDVNLLGVAGGSTDACWGSDTEVTSEVGGPGTVYLGSEETGGDLIIDNGGQQTAPKRNADCSQFFMEDSGAAAWIPAGTNTEFQRITFRAPSHLVVAGTTIVTTVTGQLPSYLHIHSQGSLTLNETLNIPTYVDGIFDLPGKSVTISQSLRVWGTVSSHLDAGIVFSGDLLQLFPDETLSVNQILSLRALDIGTNAAVVLDKSDQSTHCGYTLDIHGGQEGSITMGAGSSLTVACPVTIDADSVNLHDATLISRT</sequence>
<accession>A0A2G8LLF5</accession>
<name>A0A2G8LLF5_STIJA</name>
<dbReference type="SUPFAM" id="SSF49785">
    <property type="entry name" value="Galactose-binding domain-like"/>
    <property type="match status" value="1"/>
</dbReference>
<proteinExistence type="predicted"/>
<dbReference type="Proteomes" id="UP000230750">
    <property type="component" value="Unassembled WGS sequence"/>
</dbReference>
<feature type="region of interest" description="Disordered" evidence="1">
    <location>
        <begin position="47"/>
        <end position="67"/>
    </location>
</feature>
<dbReference type="InterPro" id="IPR008979">
    <property type="entry name" value="Galactose-bd-like_sf"/>
</dbReference>
<evidence type="ECO:0000313" key="2">
    <source>
        <dbReference type="EMBL" id="PIK61097.1"/>
    </source>
</evidence>
<keyword evidence="3" id="KW-1185">Reference proteome</keyword>
<organism evidence="2 3">
    <name type="scientific">Stichopus japonicus</name>
    <name type="common">Sea cucumber</name>
    <dbReference type="NCBI Taxonomy" id="307972"/>
    <lineage>
        <taxon>Eukaryota</taxon>
        <taxon>Metazoa</taxon>
        <taxon>Echinodermata</taxon>
        <taxon>Eleutherozoa</taxon>
        <taxon>Echinozoa</taxon>
        <taxon>Holothuroidea</taxon>
        <taxon>Aspidochirotacea</taxon>
        <taxon>Aspidochirotida</taxon>
        <taxon>Stichopodidae</taxon>
        <taxon>Apostichopus</taxon>
    </lineage>
</organism>
<dbReference type="PANTHER" id="PTHR31513:SF2">
    <property type="entry name" value="MRAZ"/>
    <property type="match status" value="1"/>
</dbReference>
<comment type="caution">
    <text evidence="2">The sequence shown here is derived from an EMBL/GenBank/DDBJ whole genome shotgun (WGS) entry which is preliminary data.</text>
</comment>
<dbReference type="Gene3D" id="2.60.120.260">
    <property type="entry name" value="Galactose-binding domain-like"/>
    <property type="match status" value="1"/>
</dbReference>
<feature type="compositionally biased region" description="Low complexity" evidence="1">
    <location>
        <begin position="47"/>
        <end position="56"/>
    </location>
</feature>
<evidence type="ECO:0000256" key="1">
    <source>
        <dbReference type="SAM" id="MobiDB-lite"/>
    </source>
</evidence>
<reference evidence="2" key="1">
    <citation type="journal article" date="2017" name="PLoS Biol.">
        <title>The sea cucumber genome provides insights into morphological evolution and visceral regeneration.</title>
        <authorList>
            <person name="Zhang X."/>
            <person name="Sun L."/>
            <person name="Yuan J."/>
            <person name="Sun Y."/>
            <person name="Gao Y."/>
            <person name="Zhang L."/>
            <person name="Li S."/>
            <person name="Dai H."/>
            <person name="Hamel J.F."/>
            <person name="Liu C."/>
            <person name="Yu Y."/>
            <person name="Liu S."/>
            <person name="Lin W."/>
            <person name="Guo K."/>
            <person name="Jin S."/>
            <person name="Xu P."/>
            <person name="Storey K.B."/>
            <person name="Huan P."/>
            <person name="Zhang T."/>
            <person name="Zhou Y."/>
            <person name="Zhang J."/>
            <person name="Lin C."/>
            <person name="Li X."/>
            <person name="Xing L."/>
            <person name="Huo D."/>
            <person name="Sun M."/>
            <person name="Wang L."/>
            <person name="Mercier A."/>
            <person name="Li F."/>
            <person name="Yang H."/>
            <person name="Xiang J."/>
        </authorList>
    </citation>
    <scope>NUCLEOTIDE SEQUENCE [LARGE SCALE GENOMIC DNA]</scope>
    <source>
        <strain evidence="2">Shaxun</strain>
        <tissue evidence="2">Muscle</tissue>
    </source>
</reference>